<comment type="catalytic activity">
    <reaction evidence="19 20">
        <text>UDP-N-acetyl-alpha-D-muramate + NADP(+) = UDP-N-acetyl-3-O-(1-carboxyvinyl)-alpha-D-glucosamine + NADPH + H(+)</text>
        <dbReference type="Rhea" id="RHEA:12248"/>
        <dbReference type="ChEBI" id="CHEBI:15378"/>
        <dbReference type="ChEBI" id="CHEBI:57783"/>
        <dbReference type="ChEBI" id="CHEBI:58349"/>
        <dbReference type="ChEBI" id="CHEBI:68483"/>
        <dbReference type="ChEBI" id="CHEBI:70757"/>
        <dbReference type="EC" id="1.3.1.98"/>
    </reaction>
</comment>
<sequence>MRGGDPPPQGSPQPRQPAQPVSIAASEAGSAPRWTRDADLTARTSFRVPARAAWLVEVSDAGSLPAVLEDPRIAGAELLVFGGGSNLLFAAPLDGVALALTGDAVEVVGDDGDHVVVRAGTGHGWHGFVQHTLSLGLSGLENLSLIPGTVGAAPIQNIGAYGVEIDQRVHAVEAWDRDAGRPVRLAADDCGFAYRDSRFKRESGRWVVTAVEFALSRTPRLQLGYAGIGAELATMGVVEPTPALVSEAVCRIRRSKLPDPAVLGNAGSFFKNPIVPEDHAAALLDAHPGMPSFAAGPGWRKLSAGWLIDAAGWKGHRDGDAGVAPGHALVLVNHGQASGAELLALARRIAGSVQARFGVALEPEPRIVGASW</sequence>
<dbReference type="InterPro" id="IPR036318">
    <property type="entry name" value="FAD-bd_PCMH-like_sf"/>
</dbReference>
<evidence type="ECO:0000256" key="7">
    <source>
        <dbReference type="ARBA" id="ARBA00015188"/>
    </source>
</evidence>
<organism evidence="23 24">
    <name type="scientific">Luteimonas colneyensis</name>
    <dbReference type="NCBI Taxonomy" id="2762230"/>
    <lineage>
        <taxon>Bacteria</taxon>
        <taxon>Pseudomonadati</taxon>
        <taxon>Pseudomonadota</taxon>
        <taxon>Gammaproteobacteria</taxon>
        <taxon>Lysobacterales</taxon>
        <taxon>Lysobacteraceae</taxon>
        <taxon>Luteimonas</taxon>
    </lineage>
</organism>
<dbReference type="Pfam" id="PF01565">
    <property type="entry name" value="FAD_binding_4"/>
    <property type="match status" value="1"/>
</dbReference>
<dbReference type="NCBIfam" id="NF010478">
    <property type="entry name" value="PRK13903.1"/>
    <property type="match status" value="1"/>
</dbReference>
<comment type="subcellular location">
    <subcellularLocation>
        <location evidence="3 20">Cytoplasm</location>
    </subcellularLocation>
</comment>
<evidence type="ECO:0000256" key="12">
    <source>
        <dbReference type="ARBA" id="ARBA00022857"/>
    </source>
</evidence>
<evidence type="ECO:0000256" key="6">
    <source>
        <dbReference type="ARBA" id="ARBA00012518"/>
    </source>
</evidence>
<dbReference type="GO" id="GO:0008762">
    <property type="term" value="F:UDP-N-acetylmuramate dehydrogenase activity"/>
    <property type="evidence" value="ECO:0007669"/>
    <property type="project" value="UniProtKB-EC"/>
</dbReference>
<comment type="similarity">
    <text evidence="5 20">Belongs to the MurB family.</text>
</comment>
<comment type="function">
    <text evidence="2 20">Cell wall formation.</text>
</comment>
<protein>
    <recommendedName>
        <fullName evidence="7 20">UDP-N-acetylenolpyruvoylglucosamine reductase</fullName>
        <ecNumber evidence="6 20">1.3.1.98</ecNumber>
    </recommendedName>
    <alternativeName>
        <fullName evidence="18 20">UDP-N-acetylmuramate dehydrogenase</fullName>
    </alternativeName>
</protein>
<keyword evidence="8 20" id="KW-0963">Cytoplasm</keyword>
<dbReference type="InterPro" id="IPR016169">
    <property type="entry name" value="FAD-bd_PCMH_sub2"/>
</dbReference>
<keyword evidence="24" id="KW-1185">Reference proteome</keyword>
<evidence type="ECO:0000256" key="11">
    <source>
        <dbReference type="ARBA" id="ARBA00022827"/>
    </source>
</evidence>
<feature type="compositionally biased region" description="Pro residues" evidence="21">
    <location>
        <begin position="1"/>
        <end position="17"/>
    </location>
</feature>
<dbReference type="InterPro" id="IPR036635">
    <property type="entry name" value="MurB_C_sf"/>
</dbReference>
<accession>A0ABR8UG57</accession>
<evidence type="ECO:0000259" key="22">
    <source>
        <dbReference type="PROSITE" id="PS51387"/>
    </source>
</evidence>
<evidence type="ECO:0000256" key="16">
    <source>
        <dbReference type="ARBA" id="ARBA00023306"/>
    </source>
</evidence>
<evidence type="ECO:0000313" key="23">
    <source>
        <dbReference type="EMBL" id="MBD7987017.1"/>
    </source>
</evidence>
<dbReference type="InterPro" id="IPR006094">
    <property type="entry name" value="Oxid_FAD_bind_N"/>
</dbReference>
<evidence type="ECO:0000313" key="24">
    <source>
        <dbReference type="Proteomes" id="UP000647183"/>
    </source>
</evidence>
<dbReference type="HAMAP" id="MF_00037">
    <property type="entry name" value="MurB"/>
    <property type="match status" value="1"/>
</dbReference>
<keyword evidence="13 20" id="KW-0133">Cell shape</keyword>
<dbReference type="NCBIfam" id="NF000755">
    <property type="entry name" value="PRK00046.1"/>
    <property type="match status" value="1"/>
</dbReference>
<feature type="active site" evidence="20">
    <location>
        <position position="195"/>
    </location>
</feature>
<dbReference type="EC" id="1.3.1.98" evidence="6 20"/>
<dbReference type="PANTHER" id="PTHR21071">
    <property type="entry name" value="UDP-N-ACETYLENOLPYRUVOYLGLUCOSAMINE REDUCTASE"/>
    <property type="match status" value="1"/>
</dbReference>
<dbReference type="InterPro" id="IPR016166">
    <property type="entry name" value="FAD-bd_PCMH"/>
</dbReference>
<dbReference type="Gene3D" id="3.90.78.10">
    <property type="entry name" value="UDP-N-acetylenolpyruvoylglucosamine reductase, C-terminal domain"/>
    <property type="match status" value="1"/>
</dbReference>
<evidence type="ECO:0000256" key="4">
    <source>
        <dbReference type="ARBA" id="ARBA00004752"/>
    </source>
</evidence>
<evidence type="ECO:0000256" key="21">
    <source>
        <dbReference type="SAM" id="MobiDB-lite"/>
    </source>
</evidence>
<evidence type="ECO:0000256" key="8">
    <source>
        <dbReference type="ARBA" id="ARBA00022490"/>
    </source>
</evidence>
<evidence type="ECO:0000256" key="5">
    <source>
        <dbReference type="ARBA" id="ARBA00010485"/>
    </source>
</evidence>
<dbReference type="Proteomes" id="UP000647183">
    <property type="component" value="Unassembled WGS sequence"/>
</dbReference>
<evidence type="ECO:0000256" key="14">
    <source>
        <dbReference type="ARBA" id="ARBA00022984"/>
    </source>
</evidence>
<dbReference type="PANTHER" id="PTHR21071:SF4">
    <property type="entry name" value="UDP-N-ACETYLENOLPYRUVOYLGLUCOSAMINE REDUCTASE"/>
    <property type="match status" value="1"/>
</dbReference>
<dbReference type="SUPFAM" id="SSF56176">
    <property type="entry name" value="FAD-binding/transporter-associated domain-like"/>
    <property type="match status" value="1"/>
</dbReference>
<evidence type="ECO:0000256" key="13">
    <source>
        <dbReference type="ARBA" id="ARBA00022960"/>
    </source>
</evidence>
<comment type="pathway">
    <text evidence="4 20">Cell wall biogenesis; peptidoglycan biosynthesis.</text>
</comment>
<evidence type="ECO:0000256" key="15">
    <source>
        <dbReference type="ARBA" id="ARBA00023002"/>
    </source>
</evidence>
<dbReference type="EMBL" id="JACSQJ010000001">
    <property type="protein sequence ID" value="MBD7987017.1"/>
    <property type="molecule type" value="Genomic_DNA"/>
</dbReference>
<evidence type="ECO:0000256" key="10">
    <source>
        <dbReference type="ARBA" id="ARBA00022630"/>
    </source>
</evidence>
<dbReference type="NCBIfam" id="TIGR00179">
    <property type="entry name" value="murB"/>
    <property type="match status" value="1"/>
</dbReference>
<evidence type="ECO:0000256" key="2">
    <source>
        <dbReference type="ARBA" id="ARBA00003921"/>
    </source>
</evidence>
<evidence type="ECO:0000256" key="1">
    <source>
        <dbReference type="ARBA" id="ARBA00001974"/>
    </source>
</evidence>
<comment type="caution">
    <text evidence="23">The sequence shown here is derived from an EMBL/GenBank/DDBJ whole genome shotgun (WGS) entry which is preliminary data.</text>
</comment>
<dbReference type="Gene3D" id="3.30.43.10">
    <property type="entry name" value="Uridine Diphospho-n-acetylenolpyruvylglucosamine Reductase, domain 2"/>
    <property type="match status" value="1"/>
</dbReference>
<dbReference type="InterPro" id="IPR003170">
    <property type="entry name" value="MurB"/>
</dbReference>
<keyword evidence="12 20" id="KW-0521">NADP</keyword>
<keyword evidence="10 20" id="KW-0285">Flavoprotein</keyword>
<keyword evidence="16 20" id="KW-0131">Cell cycle</keyword>
<evidence type="ECO:0000256" key="19">
    <source>
        <dbReference type="ARBA" id="ARBA00048914"/>
    </source>
</evidence>
<feature type="region of interest" description="Disordered" evidence="21">
    <location>
        <begin position="1"/>
        <end position="35"/>
    </location>
</feature>
<evidence type="ECO:0000256" key="17">
    <source>
        <dbReference type="ARBA" id="ARBA00023316"/>
    </source>
</evidence>
<keyword evidence="11 20" id="KW-0274">FAD</keyword>
<name>A0ABR8UG57_9GAMM</name>
<keyword evidence="15 20" id="KW-0560">Oxidoreductase</keyword>
<evidence type="ECO:0000256" key="20">
    <source>
        <dbReference type="HAMAP-Rule" id="MF_00037"/>
    </source>
</evidence>
<dbReference type="Pfam" id="PF02873">
    <property type="entry name" value="MurB_C"/>
    <property type="match status" value="1"/>
</dbReference>
<reference evidence="23 24" key="1">
    <citation type="submission" date="2020-08" db="EMBL/GenBank/DDBJ databases">
        <title>A Genomic Blueprint of the Chicken Gut Microbiome.</title>
        <authorList>
            <person name="Gilroy R."/>
            <person name="Ravi A."/>
            <person name="Getino M."/>
            <person name="Pursley I."/>
            <person name="Horton D.L."/>
            <person name="Alikhan N.-F."/>
            <person name="Baker D."/>
            <person name="Gharbi K."/>
            <person name="Hall N."/>
            <person name="Watson M."/>
            <person name="Adriaenssens E.M."/>
            <person name="Foster-Nyarko E."/>
            <person name="Jarju S."/>
            <person name="Secka A."/>
            <person name="Antonio M."/>
            <person name="Oren A."/>
            <person name="Chaudhuri R."/>
            <person name="La Ragione R.M."/>
            <person name="Hildebrand F."/>
            <person name="Pallen M.J."/>
        </authorList>
    </citation>
    <scope>NUCLEOTIDE SEQUENCE [LARGE SCALE GENOMIC DNA]</scope>
    <source>
        <strain evidence="23 24">Sa2BVA3</strain>
    </source>
</reference>
<feature type="domain" description="FAD-binding PCMH-type" evidence="22">
    <location>
        <begin position="47"/>
        <end position="218"/>
    </location>
</feature>
<feature type="active site" description="Proton donor" evidence="20">
    <location>
        <position position="268"/>
    </location>
</feature>
<dbReference type="InterPro" id="IPR011601">
    <property type="entry name" value="MurB_C"/>
</dbReference>
<evidence type="ECO:0000256" key="3">
    <source>
        <dbReference type="ARBA" id="ARBA00004496"/>
    </source>
</evidence>
<gene>
    <name evidence="20 23" type="primary">murB</name>
    <name evidence="23" type="ORF">H9645_03120</name>
</gene>
<keyword evidence="14 20" id="KW-0573">Peptidoglycan synthesis</keyword>
<feature type="active site" evidence="20">
    <location>
        <position position="364"/>
    </location>
</feature>
<keyword evidence="17 20" id="KW-0961">Cell wall biogenesis/degradation</keyword>
<dbReference type="SUPFAM" id="SSF56194">
    <property type="entry name" value="Uridine diphospho-N-Acetylenolpyruvylglucosamine reductase, MurB, C-terminal domain"/>
    <property type="match status" value="1"/>
</dbReference>
<proteinExistence type="inferred from homology"/>
<comment type="cofactor">
    <cofactor evidence="1 20">
        <name>FAD</name>
        <dbReference type="ChEBI" id="CHEBI:57692"/>
    </cofactor>
</comment>
<dbReference type="InterPro" id="IPR016167">
    <property type="entry name" value="FAD-bd_PCMH_sub1"/>
</dbReference>
<dbReference type="PROSITE" id="PS51387">
    <property type="entry name" value="FAD_PCMH"/>
    <property type="match status" value="1"/>
</dbReference>
<evidence type="ECO:0000256" key="9">
    <source>
        <dbReference type="ARBA" id="ARBA00022618"/>
    </source>
</evidence>
<dbReference type="Gene3D" id="3.30.465.10">
    <property type="match status" value="1"/>
</dbReference>
<keyword evidence="9 20" id="KW-0132">Cell division</keyword>
<evidence type="ECO:0000256" key="18">
    <source>
        <dbReference type="ARBA" id="ARBA00031026"/>
    </source>
</evidence>